<reference evidence="1" key="2">
    <citation type="journal article" date="2015" name="Data Brief">
        <title>Shoot transcriptome of the giant reed, Arundo donax.</title>
        <authorList>
            <person name="Barrero R.A."/>
            <person name="Guerrero F.D."/>
            <person name="Moolhuijzen P."/>
            <person name="Goolsby J.A."/>
            <person name="Tidwell J."/>
            <person name="Bellgard S.E."/>
            <person name="Bellgard M.I."/>
        </authorList>
    </citation>
    <scope>NUCLEOTIDE SEQUENCE</scope>
    <source>
        <tissue evidence="1">Shoot tissue taken approximately 20 cm above the soil surface</tissue>
    </source>
</reference>
<proteinExistence type="predicted"/>
<organism evidence="1">
    <name type="scientific">Arundo donax</name>
    <name type="common">Giant reed</name>
    <name type="synonym">Donax arundinaceus</name>
    <dbReference type="NCBI Taxonomy" id="35708"/>
    <lineage>
        <taxon>Eukaryota</taxon>
        <taxon>Viridiplantae</taxon>
        <taxon>Streptophyta</taxon>
        <taxon>Embryophyta</taxon>
        <taxon>Tracheophyta</taxon>
        <taxon>Spermatophyta</taxon>
        <taxon>Magnoliopsida</taxon>
        <taxon>Liliopsida</taxon>
        <taxon>Poales</taxon>
        <taxon>Poaceae</taxon>
        <taxon>PACMAD clade</taxon>
        <taxon>Arundinoideae</taxon>
        <taxon>Arundineae</taxon>
        <taxon>Arundo</taxon>
    </lineage>
</organism>
<dbReference type="EMBL" id="GBRH01234849">
    <property type="protein sequence ID" value="JAD63046.1"/>
    <property type="molecule type" value="Transcribed_RNA"/>
</dbReference>
<evidence type="ECO:0000313" key="1">
    <source>
        <dbReference type="EMBL" id="JAD63046.1"/>
    </source>
</evidence>
<dbReference type="AlphaFoldDB" id="A0A0A9BI66"/>
<protein>
    <submittedName>
        <fullName evidence="1">Uncharacterized protein</fullName>
    </submittedName>
</protein>
<reference evidence="1" key="1">
    <citation type="submission" date="2014-09" db="EMBL/GenBank/DDBJ databases">
        <authorList>
            <person name="Magalhaes I.L.F."/>
            <person name="Oliveira U."/>
            <person name="Santos F.R."/>
            <person name="Vidigal T.H.D.A."/>
            <person name="Brescovit A.D."/>
            <person name="Santos A.J."/>
        </authorList>
    </citation>
    <scope>NUCLEOTIDE SEQUENCE</scope>
    <source>
        <tissue evidence="1">Shoot tissue taken approximately 20 cm above the soil surface</tissue>
    </source>
</reference>
<name>A0A0A9BI66_ARUDO</name>
<accession>A0A0A9BI66</accession>
<sequence>MCHLTKKLLTSSPRFILKSDFFLLSRLHDFRLS</sequence>